<evidence type="ECO:0000256" key="1">
    <source>
        <dbReference type="ARBA" id="ARBA00022485"/>
    </source>
</evidence>
<dbReference type="SUPFAM" id="SSF51905">
    <property type="entry name" value="FAD/NAD(P)-binding domain"/>
    <property type="match status" value="1"/>
</dbReference>
<dbReference type="GO" id="GO:0046872">
    <property type="term" value="F:metal ion binding"/>
    <property type="evidence" value="ECO:0007669"/>
    <property type="project" value="UniProtKB-KW"/>
</dbReference>
<name>A0A4R7SSX6_9BACT</name>
<reference evidence="7 8" key="1">
    <citation type="submission" date="2019-03" db="EMBL/GenBank/DDBJ databases">
        <title>Genomic Encyclopedia of Archaeal and Bacterial Type Strains, Phase II (KMG-II): from individual species to whole genera.</title>
        <authorList>
            <person name="Goeker M."/>
        </authorList>
    </citation>
    <scope>NUCLEOTIDE SEQUENCE [LARGE SCALE GENOMIC DNA]</scope>
    <source>
        <strain evidence="7 8">ATCC 25309</strain>
    </source>
</reference>
<evidence type="ECO:0000256" key="3">
    <source>
        <dbReference type="ARBA" id="ARBA00023002"/>
    </source>
</evidence>
<dbReference type="PANTHER" id="PTHR43498">
    <property type="entry name" value="FERREDOXIN:COB-COM HETERODISULFIDE REDUCTASE SUBUNIT A"/>
    <property type="match status" value="1"/>
</dbReference>
<evidence type="ECO:0000256" key="2">
    <source>
        <dbReference type="ARBA" id="ARBA00022723"/>
    </source>
</evidence>
<comment type="caution">
    <text evidence="7">The sequence shown here is derived from an EMBL/GenBank/DDBJ whole genome shotgun (WGS) entry which is preliminary data.</text>
</comment>
<keyword evidence="2" id="KW-0479">Metal-binding</keyword>
<feature type="signal peptide" evidence="6">
    <location>
        <begin position="1"/>
        <end position="26"/>
    </location>
</feature>
<evidence type="ECO:0000313" key="7">
    <source>
        <dbReference type="EMBL" id="TDU81586.1"/>
    </source>
</evidence>
<evidence type="ECO:0000313" key="8">
    <source>
        <dbReference type="Proteomes" id="UP000295662"/>
    </source>
</evidence>
<dbReference type="RefSeq" id="WP_133793526.1">
    <property type="nucleotide sequence ID" value="NZ_SOCA01000001.1"/>
</dbReference>
<dbReference type="GO" id="GO:0016491">
    <property type="term" value="F:oxidoreductase activity"/>
    <property type="evidence" value="ECO:0007669"/>
    <property type="project" value="UniProtKB-KW"/>
</dbReference>
<dbReference type="InterPro" id="IPR036188">
    <property type="entry name" value="FAD/NAD-bd_sf"/>
</dbReference>
<dbReference type="EMBL" id="SOCA01000001">
    <property type="protein sequence ID" value="TDU81586.1"/>
    <property type="molecule type" value="Genomic_DNA"/>
</dbReference>
<keyword evidence="5" id="KW-0411">Iron-sulfur</keyword>
<dbReference type="Proteomes" id="UP000295662">
    <property type="component" value="Unassembled WGS sequence"/>
</dbReference>
<proteinExistence type="predicted"/>
<keyword evidence="3" id="KW-0560">Oxidoreductase</keyword>
<dbReference type="AlphaFoldDB" id="A0A4R7SSX6"/>
<accession>A0A4R7SSX6</accession>
<dbReference type="OrthoDB" id="175915at2"/>
<evidence type="ECO:0000256" key="5">
    <source>
        <dbReference type="ARBA" id="ARBA00023014"/>
    </source>
</evidence>
<evidence type="ECO:0000256" key="4">
    <source>
        <dbReference type="ARBA" id="ARBA00023004"/>
    </source>
</evidence>
<keyword evidence="8" id="KW-1185">Reference proteome</keyword>
<gene>
    <name evidence="7" type="ORF">EI77_00896</name>
</gene>
<dbReference type="Pfam" id="PF12831">
    <property type="entry name" value="FAD_oxidored"/>
    <property type="match status" value="1"/>
</dbReference>
<dbReference type="GO" id="GO:0051539">
    <property type="term" value="F:4 iron, 4 sulfur cluster binding"/>
    <property type="evidence" value="ECO:0007669"/>
    <property type="project" value="UniProtKB-KW"/>
</dbReference>
<keyword evidence="4" id="KW-0408">Iron</keyword>
<dbReference type="Gene3D" id="3.50.50.60">
    <property type="entry name" value="FAD/NAD(P)-binding domain"/>
    <property type="match status" value="2"/>
</dbReference>
<organism evidence="7 8">
    <name type="scientific">Prosthecobacter fusiformis</name>
    <dbReference type="NCBI Taxonomy" id="48464"/>
    <lineage>
        <taxon>Bacteria</taxon>
        <taxon>Pseudomonadati</taxon>
        <taxon>Verrucomicrobiota</taxon>
        <taxon>Verrucomicrobiia</taxon>
        <taxon>Verrucomicrobiales</taxon>
        <taxon>Verrucomicrobiaceae</taxon>
        <taxon>Prosthecobacter</taxon>
    </lineage>
</organism>
<sequence length="541" mass="60013">MNRRTLAFYTCAAAALSLTLAPSRVAADTHEADIVVYGGVPCGIAAAITAAREGVKVILIEPTKHVGGLSTSGINTAESEHMLKWTIGGFADEFYRRLGDHYGSGKPEYYFESSVAEKVYLEMLQEAKVDVRYGASVEAVTKDGTKITAITLTDGTQLTAKVFVDAGYEGDLMARAGVKYAVGRESKAEFGEEAAGIRFDKEPRKARTVDAEGKLLPGISAWAKDLKEGNAHRAPMNYNFRFTVAKDPALQVPIPKPKHYDASRYALLGGWLRNQTAQGKEVKLKDIVDPYKRRNGKFELNNKQSAIFSLGHFGGQFDWPDASYAERARIYEDHMDYTLGLLHYLAHDEAVPPNVQEEMKGLGLHKDEFADNGHLPYQLYVREARRMRGVYVMKQQDVQTDLRKPDSIGMSSHFIDCHHVQRVALNEDEFVNEGRIWRMGYANEIPYRALTPQPTECTNLLVPGAASYTHVAFCTLRLESVWMITGHAAGIASAMAAKENSEVQKVNVPALQEKLRAQNQVVNFIPGLPEKCEHLNGPPEF</sequence>
<keyword evidence="6" id="KW-0732">Signal</keyword>
<feature type="chain" id="PRO_5020556663" evidence="6">
    <location>
        <begin position="27"/>
        <end position="541"/>
    </location>
</feature>
<keyword evidence="1" id="KW-0004">4Fe-4S</keyword>
<dbReference type="PANTHER" id="PTHR43498:SF1">
    <property type="entry name" value="COB--COM HETERODISULFIDE REDUCTASE IRON-SULFUR SUBUNIT A"/>
    <property type="match status" value="1"/>
</dbReference>
<protein>
    <submittedName>
        <fullName evidence="7">FAD dependent oxidoreductase</fullName>
    </submittedName>
</protein>
<evidence type="ECO:0000256" key="6">
    <source>
        <dbReference type="SAM" id="SignalP"/>
    </source>
</evidence>
<dbReference type="InterPro" id="IPR039650">
    <property type="entry name" value="HdrA-like"/>
</dbReference>